<evidence type="ECO:0000256" key="7">
    <source>
        <dbReference type="ARBA" id="ARBA00035120"/>
    </source>
</evidence>
<feature type="transmembrane region" description="Helical" evidence="10">
    <location>
        <begin position="32"/>
        <end position="51"/>
    </location>
</feature>
<keyword evidence="5 10" id="KW-0472">Membrane</keyword>
<feature type="transmembrane region" description="Helical" evidence="10">
    <location>
        <begin position="63"/>
        <end position="81"/>
    </location>
</feature>
<comment type="similarity">
    <text evidence="7 10">Belongs to the fluoride channel Fluc/FEX (TC 1.A.43) family.</text>
</comment>
<reference evidence="11 12" key="1">
    <citation type="submission" date="2019-03" db="EMBL/GenBank/DDBJ databases">
        <title>Genomic Encyclopedia of Type Strains, Phase IV (KMG-IV): sequencing the most valuable type-strain genomes for metagenomic binning, comparative biology and taxonomic classification.</title>
        <authorList>
            <person name="Goeker M."/>
        </authorList>
    </citation>
    <scope>NUCLEOTIDE SEQUENCE [LARGE SCALE GENOMIC DNA]</scope>
    <source>
        <strain evidence="11 12">DSM 45707</strain>
    </source>
</reference>
<comment type="activity regulation">
    <text evidence="10">Na(+) is not transported, but it plays an essential structural role and its presence is essential for fluoride channel function.</text>
</comment>
<comment type="function">
    <text evidence="9 10">Fluoride-specific ion channel. Important for reducing fluoride concentration in the cell, thus reducing its toxicity.</text>
</comment>
<evidence type="ECO:0000313" key="12">
    <source>
        <dbReference type="Proteomes" id="UP000294937"/>
    </source>
</evidence>
<keyword evidence="12" id="KW-1185">Reference proteome</keyword>
<proteinExistence type="inferred from homology"/>
<evidence type="ECO:0000256" key="8">
    <source>
        <dbReference type="ARBA" id="ARBA00035585"/>
    </source>
</evidence>
<comment type="subcellular location">
    <subcellularLocation>
        <location evidence="1 10">Cell membrane</location>
        <topology evidence="1 10">Multi-pass membrane protein</topology>
    </subcellularLocation>
</comment>
<name>A0A4R3L2C5_9BACL</name>
<evidence type="ECO:0000256" key="2">
    <source>
        <dbReference type="ARBA" id="ARBA00022475"/>
    </source>
</evidence>
<feature type="binding site" evidence="10">
    <location>
        <position position="74"/>
    </location>
    <ligand>
        <name>Na(+)</name>
        <dbReference type="ChEBI" id="CHEBI:29101"/>
        <note>structural</note>
    </ligand>
</feature>
<keyword evidence="10" id="KW-0406">Ion transport</keyword>
<feature type="binding site" evidence="10">
    <location>
        <position position="71"/>
    </location>
    <ligand>
        <name>Na(+)</name>
        <dbReference type="ChEBI" id="CHEBI:29101"/>
        <note>structural</note>
    </ligand>
</feature>
<keyword evidence="10" id="KW-0479">Metal-binding</keyword>
<evidence type="ECO:0000256" key="4">
    <source>
        <dbReference type="ARBA" id="ARBA00022989"/>
    </source>
</evidence>
<accession>A0A4R3L2C5</accession>
<dbReference type="EMBL" id="SMAG01000010">
    <property type="protein sequence ID" value="TCS92841.1"/>
    <property type="molecule type" value="Genomic_DNA"/>
</dbReference>
<keyword evidence="2 10" id="KW-1003">Cell membrane</keyword>
<comment type="caution">
    <text evidence="11">The sequence shown here is derived from an EMBL/GenBank/DDBJ whole genome shotgun (WGS) entry which is preliminary data.</text>
</comment>
<keyword evidence="10" id="KW-0915">Sodium</keyword>
<keyword evidence="4 10" id="KW-1133">Transmembrane helix</keyword>
<evidence type="ECO:0000256" key="5">
    <source>
        <dbReference type="ARBA" id="ARBA00023136"/>
    </source>
</evidence>
<dbReference type="PANTHER" id="PTHR28259:SF1">
    <property type="entry name" value="FLUORIDE EXPORT PROTEIN 1-RELATED"/>
    <property type="match status" value="1"/>
</dbReference>
<dbReference type="GO" id="GO:0062054">
    <property type="term" value="F:fluoride channel activity"/>
    <property type="evidence" value="ECO:0007669"/>
    <property type="project" value="UniProtKB-UniRule"/>
</dbReference>
<dbReference type="GO" id="GO:0005886">
    <property type="term" value="C:plasma membrane"/>
    <property type="evidence" value="ECO:0007669"/>
    <property type="project" value="UniProtKB-SubCell"/>
</dbReference>
<dbReference type="RefSeq" id="WP_243648751.1">
    <property type="nucleotide sequence ID" value="NZ_SMAG01000010.1"/>
</dbReference>
<sequence>MRQMWVVGIGGFIGTLLRTGVSFLFPFILFPWGTLIVNVTGSFLLGFLFALCTRFPRLKKWRLGLGTGLLGSYTTFSAWSAEMSQLESIPLQLIYLIVTFIGGPLFAWWGDHLGTRGYSH</sequence>
<dbReference type="PANTHER" id="PTHR28259">
    <property type="entry name" value="FLUORIDE EXPORT PROTEIN 1-RELATED"/>
    <property type="match status" value="1"/>
</dbReference>
<organism evidence="11 12">
    <name type="scientific">Hazenella coriacea</name>
    <dbReference type="NCBI Taxonomy" id="1179467"/>
    <lineage>
        <taxon>Bacteria</taxon>
        <taxon>Bacillati</taxon>
        <taxon>Bacillota</taxon>
        <taxon>Bacilli</taxon>
        <taxon>Bacillales</taxon>
        <taxon>Thermoactinomycetaceae</taxon>
        <taxon>Hazenella</taxon>
    </lineage>
</organism>
<protein>
    <recommendedName>
        <fullName evidence="10">Fluoride-specific ion channel FluC</fullName>
    </recommendedName>
</protein>
<keyword evidence="3 10" id="KW-0812">Transmembrane</keyword>
<evidence type="ECO:0000256" key="3">
    <source>
        <dbReference type="ARBA" id="ARBA00022692"/>
    </source>
</evidence>
<dbReference type="AlphaFoldDB" id="A0A4R3L2C5"/>
<dbReference type="InterPro" id="IPR003691">
    <property type="entry name" value="FluC"/>
</dbReference>
<evidence type="ECO:0000256" key="1">
    <source>
        <dbReference type="ARBA" id="ARBA00004651"/>
    </source>
</evidence>
<dbReference type="Pfam" id="PF02537">
    <property type="entry name" value="CRCB"/>
    <property type="match status" value="1"/>
</dbReference>
<dbReference type="Proteomes" id="UP000294937">
    <property type="component" value="Unassembled WGS sequence"/>
</dbReference>
<evidence type="ECO:0000313" key="11">
    <source>
        <dbReference type="EMBL" id="TCS92841.1"/>
    </source>
</evidence>
<evidence type="ECO:0000256" key="10">
    <source>
        <dbReference type="HAMAP-Rule" id="MF_00454"/>
    </source>
</evidence>
<evidence type="ECO:0000256" key="6">
    <source>
        <dbReference type="ARBA" id="ARBA00023303"/>
    </source>
</evidence>
<gene>
    <name evidence="10" type="primary">fluC</name>
    <name evidence="10" type="synonym">crcB</name>
    <name evidence="11" type="ORF">EDD58_11068</name>
</gene>
<feature type="transmembrane region" description="Helical" evidence="10">
    <location>
        <begin position="93"/>
        <end position="110"/>
    </location>
</feature>
<keyword evidence="6 10" id="KW-0407">Ion channel</keyword>
<evidence type="ECO:0000256" key="9">
    <source>
        <dbReference type="ARBA" id="ARBA00049940"/>
    </source>
</evidence>
<keyword evidence="10" id="KW-0813">Transport</keyword>
<comment type="catalytic activity">
    <reaction evidence="8">
        <text>fluoride(in) = fluoride(out)</text>
        <dbReference type="Rhea" id="RHEA:76159"/>
        <dbReference type="ChEBI" id="CHEBI:17051"/>
    </reaction>
    <physiologicalReaction direction="left-to-right" evidence="8">
        <dbReference type="Rhea" id="RHEA:76160"/>
    </physiologicalReaction>
</comment>
<dbReference type="HAMAP" id="MF_00454">
    <property type="entry name" value="FluC"/>
    <property type="match status" value="1"/>
</dbReference>
<dbReference type="GO" id="GO:0046872">
    <property type="term" value="F:metal ion binding"/>
    <property type="evidence" value="ECO:0007669"/>
    <property type="project" value="UniProtKB-KW"/>
</dbReference>
<dbReference type="GO" id="GO:0140114">
    <property type="term" value="P:cellular detoxification of fluoride"/>
    <property type="evidence" value="ECO:0007669"/>
    <property type="project" value="UniProtKB-UniRule"/>
</dbReference>